<accession>A0A6J5YPX8</accession>
<sequence length="70" mass="7320">MKIKLLSLLAITAAFTLTGCGGEKESESGDTQTYSQCLETEAAKLLDETGSNLDFANEKAAELCADKSGS</sequence>
<evidence type="ECO:0000313" key="1">
    <source>
        <dbReference type="EMBL" id="CAB4332234.1"/>
    </source>
</evidence>
<gene>
    <name evidence="1" type="ORF">UFOPK3820_00279</name>
</gene>
<dbReference type="EMBL" id="CAESAB010000006">
    <property type="protein sequence ID" value="CAB4332234.1"/>
    <property type="molecule type" value="Genomic_DNA"/>
</dbReference>
<proteinExistence type="predicted"/>
<dbReference type="AlphaFoldDB" id="A0A6J5YPX8"/>
<protein>
    <submittedName>
        <fullName evidence="1">Unannotated protein</fullName>
    </submittedName>
</protein>
<reference evidence="1" key="1">
    <citation type="submission" date="2020-05" db="EMBL/GenBank/DDBJ databases">
        <authorList>
            <person name="Chiriac C."/>
            <person name="Salcher M."/>
            <person name="Ghai R."/>
            <person name="Kavagutti S V."/>
        </authorList>
    </citation>
    <scope>NUCLEOTIDE SEQUENCE</scope>
</reference>
<dbReference type="PROSITE" id="PS51257">
    <property type="entry name" value="PROKAR_LIPOPROTEIN"/>
    <property type="match status" value="1"/>
</dbReference>
<name>A0A6J5YPX8_9ZZZZ</name>
<organism evidence="1">
    <name type="scientific">freshwater metagenome</name>
    <dbReference type="NCBI Taxonomy" id="449393"/>
    <lineage>
        <taxon>unclassified sequences</taxon>
        <taxon>metagenomes</taxon>
        <taxon>ecological metagenomes</taxon>
    </lineage>
</organism>